<dbReference type="RefSeq" id="WP_116849376.1">
    <property type="nucleotide sequence ID" value="NZ_QTJU01000011.1"/>
</dbReference>
<dbReference type="InterPro" id="IPR036291">
    <property type="entry name" value="NAD(P)-bd_dom_sf"/>
</dbReference>
<dbReference type="InterPro" id="IPR001509">
    <property type="entry name" value="Epimerase_deHydtase"/>
</dbReference>
<dbReference type="Pfam" id="PF08338">
    <property type="entry name" value="DUF1731"/>
    <property type="match status" value="1"/>
</dbReference>
<feature type="domain" description="NAD-dependent epimerase/dehydratase" evidence="2">
    <location>
        <begin position="4"/>
        <end position="228"/>
    </location>
</feature>
<gene>
    <name evidence="4" type="ORF">DXN05_21625</name>
</gene>
<dbReference type="EMBL" id="QTJU01000011">
    <property type="protein sequence ID" value="RFM26198.1"/>
    <property type="molecule type" value="Genomic_DNA"/>
</dbReference>
<evidence type="ECO:0000313" key="4">
    <source>
        <dbReference type="EMBL" id="RFM26198.1"/>
    </source>
</evidence>
<comment type="similarity">
    <text evidence="1">Belongs to the NAD(P)-dependent epimerase/dehydratase family. SDR39U1 subfamily.</text>
</comment>
<evidence type="ECO:0000313" key="5">
    <source>
        <dbReference type="Proteomes" id="UP000261284"/>
    </source>
</evidence>
<accession>A0A3E1NEK4</accession>
<dbReference type="PANTHER" id="PTHR11092:SF0">
    <property type="entry name" value="EPIMERASE FAMILY PROTEIN SDR39U1"/>
    <property type="match status" value="1"/>
</dbReference>
<dbReference type="OrthoDB" id="9801773at2"/>
<keyword evidence="5" id="KW-1185">Reference proteome</keyword>
<dbReference type="PANTHER" id="PTHR11092">
    <property type="entry name" value="SUGAR NUCLEOTIDE EPIMERASE RELATED"/>
    <property type="match status" value="1"/>
</dbReference>
<dbReference type="NCBIfam" id="TIGR01777">
    <property type="entry name" value="yfcH"/>
    <property type="match status" value="1"/>
</dbReference>
<sequence length="308" mass="33191">MATVTITGVTGLVGKRLAQLLLEKGYRVIGLSRSGNAPVIGVQMARWDIKAQTIDATAIEQADFIVHLAGAGVAEKRWTKEYKQEIIDSRVKSGELLAQAMKQHSNKVQAVVCASGVGWYGADTAGSRANGFVETDKADDDFLGKTCVVWEQANNNIGAQTGVRVVSIRTGLAMSNDGGAFAEFKKPQQFGVAAIFGSGEQVISWIHLDDLCRIYIHAIENAQLQGAYNGVAPAPLTNKQLMLMLAKKLRGNFYIPIHVPAFVLKTMLGEMSVEILKSCTVSAAKIKSTGFTFLYPSAEAALEELLKK</sequence>
<dbReference type="InterPro" id="IPR013549">
    <property type="entry name" value="DUF1731"/>
</dbReference>
<evidence type="ECO:0000259" key="2">
    <source>
        <dbReference type="Pfam" id="PF01370"/>
    </source>
</evidence>
<proteinExistence type="inferred from homology"/>
<evidence type="ECO:0000259" key="3">
    <source>
        <dbReference type="Pfam" id="PF08338"/>
    </source>
</evidence>
<protein>
    <submittedName>
        <fullName evidence="4">TIGR01777 family protein</fullName>
    </submittedName>
</protein>
<dbReference type="Proteomes" id="UP000261284">
    <property type="component" value="Unassembled WGS sequence"/>
</dbReference>
<evidence type="ECO:0000256" key="1">
    <source>
        <dbReference type="ARBA" id="ARBA00009353"/>
    </source>
</evidence>
<dbReference type="InterPro" id="IPR010099">
    <property type="entry name" value="SDR39U1"/>
</dbReference>
<organism evidence="4 5">
    <name type="scientific">Deminuibacter soli</name>
    <dbReference type="NCBI Taxonomy" id="2291815"/>
    <lineage>
        <taxon>Bacteria</taxon>
        <taxon>Pseudomonadati</taxon>
        <taxon>Bacteroidota</taxon>
        <taxon>Chitinophagia</taxon>
        <taxon>Chitinophagales</taxon>
        <taxon>Chitinophagaceae</taxon>
        <taxon>Deminuibacter</taxon>
    </lineage>
</organism>
<comment type="caution">
    <text evidence="4">The sequence shown here is derived from an EMBL/GenBank/DDBJ whole genome shotgun (WGS) entry which is preliminary data.</text>
</comment>
<name>A0A3E1NEK4_9BACT</name>
<feature type="domain" description="DUF1731" evidence="3">
    <location>
        <begin position="259"/>
        <end position="305"/>
    </location>
</feature>
<dbReference type="SUPFAM" id="SSF51735">
    <property type="entry name" value="NAD(P)-binding Rossmann-fold domains"/>
    <property type="match status" value="1"/>
</dbReference>
<reference evidence="4 5" key="1">
    <citation type="submission" date="2018-08" db="EMBL/GenBank/DDBJ databases">
        <title>Chitinophagaceae sp. K23C18032701, a novel bacterium isolated from forest soil.</title>
        <authorList>
            <person name="Wang C."/>
        </authorList>
    </citation>
    <scope>NUCLEOTIDE SEQUENCE [LARGE SCALE GENOMIC DNA]</scope>
    <source>
        <strain evidence="4 5">K23C18032701</strain>
    </source>
</reference>
<dbReference type="Pfam" id="PF01370">
    <property type="entry name" value="Epimerase"/>
    <property type="match status" value="1"/>
</dbReference>
<dbReference type="Gene3D" id="3.40.50.720">
    <property type="entry name" value="NAD(P)-binding Rossmann-like Domain"/>
    <property type="match status" value="1"/>
</dbReference>
<dbReference type="AlphaFoldDB" id="A0A3E1NEK4"/>